<sequence length="590" mass="66886">MMQSMRWVWGYIRNFRIRLFSGLFLALVVSILNMLNPYFAGKIVDKVIYGQENELLWIFLGSMIGITVVKTVVRYNYQLMFERVSQSVIFTIREKLYDRLNQLDFRFFDQTKTGDIMARMTGDLEAVRHFTAWTIYMIFENLTILLFAIGFMFYIHPPLALAMLAITPIIGFFAMRLSFTVKPTFSAIRGQFARLNSVVQENISGNRVVKAFAKEGYEIEKFSKENEAFKEKNLASSRVWEKYLPILDSLAGVLTVVMIVVGGYMVINQSLTMGELVTFNSLIWALNNPMRMAGWLINDVQRFVASAEKVEELLNTKPEIKNETKRYNVKHLKGLVEFEQVSFSYGDEPVLNDINFKIRQGQTVGIIGPTGAGKSTLVNLLSRFYDTSKGEVRVDGLNVRDWDIHKLRNSMATVMQDIFLFSDTIEGNIAYGNPNASFEAVQAAAKMAEADGFISKLPEGYDTIIGERGVGLSGGQRQRIALARAILKNPSILILDDTTSALDMETELRIQKTLKSLLKEKTCFIIAHRISSVKDADLILVMENGTIIERGNHKELLAKKGSYYKVFNNQVGNFDGMHDLEEVNYLNGAQ</sequence>
<evidence type="ECO:0000256" key="5">
    <source>
        <dbReference type="ARBA" id="ARBA00022741"/>
    </source>
</evidence>
<keyword evidence="5" id="KW-0547">Nucleotide-binding</keyword>
<evidence type="ECO:0000256" key="7">
    <source>
        <dbReference type="ARBA" id="ARBA00022989"/>
    </source>
</evidence>
<evidence type="ECO:0000256" key="6">
    <source>
        <dbReference type="ARBA" id="ARBA00022840"/>
    </source>
</evidence>
<dbReference type="Pfam" id="PF00005">
    <property type="entry name" value="ABC_tran"/>
    <property type="match status" value="1"/>
</dbReference>
<evidence type="ECO:0000256" key="1">
    <source>
        <dbReference type="ARBA" id="ARBA00004651"/>
    </source>
</evidence>
<comment type="subcellular location">
    <subcellularLocation>
        <location evidence="1">Cell membrane</location>
        <topology evidence="1">Multi-pass membrane protein</topology>
    </subcellularLocation>
</comment>
<evidence type="ECO:0000313" key="12">
    <source>
        <dbReference type="EMBL" id="NYE09068.1"/>
    </source>
</evidence>
<feature type="transmembrane region" description="Helical" evidence="9">
    <location>
        <begin position="159"/>
        <end position="179"/>
    </location>
</feature>
<gene>
    <name evidence="12" type="ORF">F4694_005925</name>
</gene>
<dbReference type="Gene3D" id="3.40.50.300">
    <property type="entry name" value="P-loop containing nucleotide triphosphate hydrolases"/>
    <property type="match status" value="1"/>
</dbReference>
<evidence type="ECO:0000259" key="11">
    <source>
        <dbReference type="PROSITE" id="PS50929"/>
    </source>
</evidence>
<dbReference type="GO" id="GO:0005886">
    <property type="term" value="C:plasma membrane"/>
    <property type="evidence" value="ECO:0007669"/>
    <property type="project" value="UniProtKB-SubCell"/>
</dbReference>
<dbReference type="PROSITE" id="PS50893">
    <property type="entry name" value="ABC_TRANSPORTER_2"/>
    <property type="match status" value="1"/>
</dbReference>
<keyword evidence="3" id="KW-1003">Cell membrane</keyword>
<organism evidence="12 13">
    <name type="scientific">Neobacillus niacini</name>
    <dbReference type="NCBI Taxonomy" id="86668"/>
    <lineage>
        <taxon>Bacteria</taxon>
        <taxon>Bacillati</taxon>
        <taxon>Bacillota</taxon>
        <taxon>Bacilli</taxon>
        <taxon>Bacillales</taxon>
        <taxon>Bacillaceae</taxon>
        <taxon>Neobacillus</taxon>
    </lineage>
</organism>
<dbReference type="InterPro" id="IPR039421">
    <property type="entry name" value="Type_1_exporter"/>
</dbReference>
<keyword evidence="6 12" id="KW-0067">ATP-binding</keyword>
<evidence type="ECO:0000256" key="4">
    <source>
        <dbReference type="ARBA" id="ARBA00022692"/>
    </source>
</evidence>
<dbReference type="GO" id="GO:0015421">
    <property type="term" value="F:ABC-type oligopeptide transporter activity"/>
    <property type="evidence" value="ECO:0007669"/>
    <property type="project" value="TreeGrafter"/>
</dbReference>
<dbReference type="InterPro" id="IPR027417">
    <property type="entry name" value="P-loop_NTPase"/>
</dbReference>
<dbReference type="InterPro" id="IPR017871">
    <property type="entry name" value="ABC_transporter-like_CS"/>
</dbReference>
<dbReference type="Proteomes" id="UP000548423">
    <property type="component" value="Unassembled WGS sequence"/>
</dbReference>
<dbReference type="SUPFAM" id="SSF52540">
    <property type="entry name" value="P-loop containing nucleoside triphosphate hydrolases"/>
    <property type="match status" value="1"/>
</dbReference>
<reference evidence="13" key="1">
    <citation type="submission" date="2020-07" db="EMBL/GenBank/DDBJ databases">
        <authorList>
            <person name="Partida-Martinez L."/>
            <person name="Huntemann M."/>
            <person name="Clum A."/>
            <person name="Wang J."/>
            <person name="Palaniappan K."/>
            <person name="Ritter S."/>
            <person name="Chen I.-M."/>
            <person name="Stamatis D."/>
            <person name="Reddy T."/>
            <person name="O'Malley R."/>
            <person name="Daum C."/>
            <person name="Shapiro N."/>
            <person name="Ivanova N."/>
            <person name="Kyrpides N."/>
            <person name="Woyke T."/>
        </authorList>
    </citation>
    <scope>NUCLEOTIDE SEQUENCE [LARGE SCALE GENOMIC DNA]</scope>
    <source>
        <strain evidence="13">AT2.8</strain>
    </source>
</reference>
<evidence type="ECO:0000259" key="10">
    <source>
        <dbReference type="PROSITE" id="PS50893"/>
    </source>
</evidence>
<dbReference type="PANTHER" id="PTHR43394">
    <property type="entry name" value="ATP-DEPENDENT PERMEASE MDL1, MITOCHONDRIAL"/>
    <property type="match status" value="1"/>
</dbReference>
<dbReference type="PROSITE" id="PS50929">
    <property type="entry name" value="ABC_TM1F"/>
    <property type="match status" value="1"/>
</dbReference>
<evidence type="ECO:0000256" key="2">
    <source>
        <dbReference type="ARBA" id="ARBA00022448"/>
    </source>
</evidence>
<keyword evidence="8 9" id="KW-0472">Membrane</keyword>
<dbReference type="SUPFAM" id="SSF90123">
    <property type="entry name" value="ABC transporter transmembrane region"/>
    <property type="match status" value="1"/>
</dbReference>
<dbReference type="InterPro" id="IPR003439">
    <property type="entry name" value="ABC_transporter-like_ATP-bd"/>
</dbReference>
<dbReference type="PANTHER" id="PTHR43394:SF1">
    <property type="entry name" value="ATP-BINDING CASSETTE SUB-FAMILY B MEMBER 10, MITOCHONDRIAL"/>
    <property type="match status" value="1"/>
</dbReference>
<name>A0A852TPT4_9BACI</name>
<dbReference type="CDD" id="cd18542">
    <property type="entry name" value="ABC_6TM_YknU_like"/>
    <property type="match status" value="1"/>
</dbReference>
<dbReference type="PROSITE" id="PS00211">
    <property type="entry name" value="ABC_TRANSPORTER_1"/>
    <property type="match status" value="1"/>
</dbReference>
<evidence type="ECO:0000256" key="8">
    <source>
        <dbReference type="ARBA" id="ARBA00023136"/>
    </source>
</evidence>
<feature type="transmembrane region" description="Helical" evidence="9">
    <location>
        <begin position="15"/>
        <end position="35"/>
    </location>
</feature>
<dbReference type="Gene3D" id="1.20.1560.10">
    <property type="entry name" value="ABC transporter type 1, transmembrane domain"/>
    <property type="match status" value="1"/>
</dbReference>
<feature type="domain" description="ABC transmembrane type-1" evidence="11">
    <location>
        <begin position="22"/>
        <end position="302"/>
    </location>
</feature>
<dbReference type="Pfam" id="PF00664">
    <property type="entry name" value="ABC_membrane"/>
    <property type="match status" value="1"/>
</dbReference>
<reference evidence="13" key="2">
    <citation type="submission" date="2020-08" db="EMBL/GenBank/DDBJ databases">
        <title>The Agave Microbiome: Exploring the role of microbial communities in plant adaptations to desert environments.</title>
        <authorList>
            <person name="Partida-Martinez L.P."/>
        </authorList>
    </citation>
    <scope>NUCLEOTIDE SEQUENCE [LARGE SCALE GENOMIC DNA]</scope>
    <source>
        <strain evidence="13">AT2.8</strain>
    </source>
</reference>
<keyword evidence="7 9" id="KW-1133">Transmembrane helix</keyword>
<feature type="domain" description="ABC transporter" evidence="10">
    <location>
        <begin position="336"/>
        <end position="569"/>
    </location>
</feature>
<protein>
    <submittedName>
        <fullName evidence="12">ATP-binding cassette subfamily B protein</fullName>
    </submittedName>
</protein>
<dbReference type="InterPro" id="IPR003593">
    <property type="entry name" value="AAA+_ATPase"/>
</dbReference>
<keyword evidence="2" id="KW-0813">Transport</keyword>
<dbReference type="InterPro" id="IPR036640">
    <property type="entry name" value="ABC1_TM_sf"/>
</dbReference>
<proteinExistence type="predicted"/>
<evidence type="ECO:0000256" key="9">
    <source>
        <dbReference type="SAM" id="Phobius"/>
    </source>
</evidence>
<dbReference type="GO" id="GO:0016887">
    <property type="term" value="F:ATP hydrolysis activity"/>
    <property type="evidence" value="ECO:0007669"/>
    <property type="project" value="InterPro"/>
</dbReference>
<comment type="caution">
    <text evidence="12">The sequence shown here is derived from an EMBL/GenBank/DDBJ whole genome shotgun (WGS) entry which is preliminary data.</text>
</comment>
<feature type="transmembrane region" description="Helical" evidence="9">
    <location>
        <begin position="55"/>
        <end position="73"/>
    </location>
</feature>
<dbReference type="SMART" id="SM00382">
    <property type="entry name" value="AAA"/>
    <property type="match status" value="1"/>
</dbReference>
<evidence type="ECO:0000313" key="13">
    <source>
        <dbReference type="Proteomes" id="UP000548423"/>
    </source>
</evidence>
<dbReference type="InterPro" id="IPR011527">
    <property type="entry name" value="ABC1_TM_dom"/>
</dbReference>
<feature type="transmembrane region" description="Helical" evidence="9">
    <location>
        <begin position="246"/>
        <end position="267"/>
    </location>
</feature>
<dbReference type="GO" id="GO:0005524">
    <property type="term" value="F:ATP binding"/>
    <property type="evidence" value="ECO:0007669"/>
    <property type="project" value="UniProtKB-KW"/>
</dbReference>
<evidence type="ECO:0000256" key="3">
    <source>
        <dbReference type="ARBA" id="ARBA00022475"/>
    </source>
</evidence>
<feature type="transmembrane region" description="Helical" evidence="9">
    <location>
        <begin position="130"/>
        <end position="153"/>
    </location>
</feature>
<dbReference type="EMBL" id="JACCBX010000018">
    <property type="protein sequence ID" value="NYE09068.1"/>
    <property type="molecule type" value="Genomic_DNA"/>
</dbReference>
<accession>A0A852TPT4</accession>
<dbReference type="AlphaFoldDB" id="A0A852TPT4"/>
<keyword evidence="4 9" id="KW-0812">Transmembrane</keyword>
<dbReference type="FunFam" id="3.40.50.300:FF:000221">
    <property type="entry name" value="Multidrug ABC transporter ATP-binding protein"/>
    <property type="match status" value="1"/>
</dbReference>